<gene>
    <name evidence="2" type="ORF">MCOR_58461</name>
</gene>
<dbReference type="InterPro" id="IPR013783">
    <property type="entry name" value="Ig-like_fold"/>
</dbReference>
<feature type="signal peptide" evidence="1">
    <location>
        <begin position="1"/>
        <end position="18"/>
    </location>
</feature>
<sequence>MTLFSGILELLVLPTVLCVVGSLEQGVHYTNETVFAGMNETVVLNCYRVDKSECAWRIMKKQVPSSMDSNATDKTYTLYTEGHSLNPKLHNTNIDIIGGTNTGKCNLKIRSFSAADEGSYTCNFFTLLTYTHYFAYNVQLKSTPDGILTILNSSNRLHETDGIYKCKASNGIYGTKRHLYQIGTTLVHNKVPPIFVNANKPIQFGRYGQKMNLTVLLYNKYGTIQTTISKLFKPLNTETRQETIKTQDISHDVNVTVSGIKITFQLTLDKIEDFTDYTIQACNEMGCNELTVKITSASKLINK</sequence>
<dbReference type="EMBL" id="CACVKT020010463">
    <property type="protein sequence ID" value="CAC5426783.1"/>
    <property type="molecule type" value="Genomic_DNA"/>
</dbReference>
<protein>
    <recommendedName>
        <fullName evidence="4">Ig-like domain-containing protein</fullName>
    </recommendedName>
</protein>
<dbReference type="OrthoDB" id="6181167at2759"/>
<organism evidence="2 3">
    <name type="scientific">Mytilus coruscus</name>
    <name type="common">Sea mussel</name>
    <dbReference type="NCBI Taxonomy" id="42192"/>
    <lineage>
        <taxon>Eukaryota</taxon>
        <taxon>Metazoa</taxon>
        <taxon>Spiralia</taxon>
        <taxon>Lophotrochozoa</taxon>
        <taxon>Mollusca</taxon>
        <taxon>Bivalvia</taxon>
        <taxon>Autobranchia</taxon>
        <taxon>Pteriomorphia</taxon>
        <taxon>Mytilida</taxon>
        <taxon>Mytiloidea</taxon>
        <taxon>Mytilidae</taxon>
        <taxon>Mytilinae</taxon>
        <taxon>Mytilus</taxon>
    </lineage>
</organism>
<evidence type="ECO:0000313" key="2">
    <source>
        <dbReference type="EMBL" id="CAC5426783.1"/>
    </source>
</evidence>
<reference evidence="2 3" key="1">
    <citation type="submission" date="2020-06" db="EMBL/GenBank/DDBJ databases">
        <authorList>
            <person name="Li R."/>
            <person name="Bekaert M."/>
        </authorList>
    </citation>
    <scope>NUCLEOTIDE SEQUENCE [LARGE SCALE GENOMIC DNA]</scope>
    <source>
        <strain evidence="3">wild</strain>
    </source>
</reference>
<keyword evidence="3" id="KW-1185">Reference proteome</keyword>
<dbReference type="SUPFAM" id="SSF48726">
    <property type="entry name" value="Immunoglobulin"/>
    <property type="match status" value="1"/>
</dbReference>
<evidence type="ECO:0000256" key="1">
    <source>
        <dbReference type="SAM" id="SignalP"/>
    </source>
</evidence>
<proteinExistence type="predicted"/>
<dbReference type="InterPro" id="IPR036179">
    <property type="entry name" value="Ig-like_dom_sf"/>
</dbReference>
<dbReference type="Gene3D" id="2.60.40.10">
    <property type="entry name" value="Immunoglobulins"/>
    <property type="match status" value="1"/>
</dbReference>
<evidence type="ECO:0000313" key="3">
    <source>
        <dbReference type="Proteomes" id="UP000507470"/>
    </source>
</evidence>
<feature type="chain" id="PRO_5026990674" description="Ig-like domain-containing protein" evidence="1">
    <location>
        <begin position="19"/>
        <end position="303"/>
    </location>
</feature>
<dbReference type="AlphaFoldDB" id="A0A6J8F471"/>
<evidence type="ECO:0008006" key="4">
    <source>
        <dbReference type="Google" id="ProtNLM"/>
    </source>
</evidence>
<dbReference type="Proteomes" id="UP000507470">
    <property type="component" value="Unassembled WGS sequence"/>
</dbReference>
<keyword evidence="1" id="KW-0732">Signal</keyword>
<accession>A0A6J8F471</accession>
<name>A0A6J8F471_MYTCO</name>